<dbReference type="RefSeq" id="WP_344308795.1">
    <property type="nucleotide sequence ID" value="NZ_BAAANY010000007.1"/>
</dbReference>
<keyword evidence="2" id="KW-0472">Membrane</keyword>
<comment type="caution">
    <text evidence="3">The sequence shown here is derived from an EMBL/GenBank/DDBJ whole genome shotgun (WGS) entry which is preliminary data.</text>
</comment>
<evidence type="ECO:0000313" key="4">
    <source>
        <dbReference type="Proteomes" id="UP001500618"/>
    </source>
</evidence>
<dbReference type="EMBL" id="BAAANY010000007">
    <property type="protein sequence ID" value="GAA1668755.1"/>
    <property type="molecule type" value="Genomic_DNA"/>
</dbReference>
<sequence>MSFRDPRESGKRKAAVDIGALNRDESLVSALGRGDRPHGVNGDPVVDLLFRWRADLDVAGNTIEISAPREPVGAGPVREPANNPTRFFGRAGRKILVAAAVAVFGIGSVGGVAAATGAGPDSTFWPIALALNTERARSVQSSHEVTAMLNKAEAAIHAGQLSVAADQLAKAQTALADVQPTDGAVALKARLEDLQNQLARLRGEPPASGRPTAPGSPGTGAAKQSAPNTPGAHPRPSATAHPGAPAPTGSAAGSPSSPITPTISPTKPGNDGSDKAQPPYQR</sequence>
<evidence type="ECO:0008006" key="5">
    <source>
        <dbReference type="Google" id="ProtNLM"/>
    </source>
</evidence>
<feature type="transmembrane region" description="Helical" evidence="2">
    <location>
        <begin position="95"/>
        <end position="115"/>
    </location>
</feature>
<gene>
    <name evidence="3" type="ORF">GCM10009765_17770</name>
</gene>
<feature type="compositionally biased region" description="Low complexity" evidence="1">
    <location>
        <begin position="236"/>
        <end position="269"/>
    </location>
</feature>
<evidence type="ECO:0000256" key="2">
    <source>
        <dbReference type="SAM" id="Phobius"/>
    </source>
</evidence>
<organism evidence="3 4">
    <name type="scientific">Fodinicola feengrottensis</name>
    <dbReference type="NCBI Taxonomy" id="435914"/>
    <lineage>
        <taxon>Bacteria</taxon>
        <taxon>Bacillati</taxon>
        <taxon>Actinomycetota</taxon>
        <taxon>Actinomycetes</taxon>
        <taxon>Mycobacteriales</taxon>
        <taxon>Fodinicola</taxon>
    </lineage>
</organism>
<protein>
    <recommendedName>
        <fullName evidence="5">Anti-sigma-D factor RsdA sigma factor binding region domain-containing protein</fullName>
    </recommendedName>
</protein>
<accession>A0ABN2GC16</accession>
<name>A0ABN2GC16_9ACTN</name>
<feature type="region of interest" description="Disordered" evidence="1">
    <location>
        <begin position="200"/>
        <end position="282"/>
    </location>
</feature>
<keyword evidence="2" id="KW-1133">Transmembrane helix</keyword>
<evidence type="ECO:0000256" key="1">
    <source>
        <dbReference type="SAM" id="MobiDB-lite"/>
    </source>
</evidence>
<reference evidence="3 4" key="1">
    <citation type="journal article" date="2019" name="Int. J. Syst. Evol. Microbiol.">
        <title>The Global Catalogue of Microorganisms (GCM) 10K type strain sequencing project: providing services to taxonomists for standard genome sequencing and annotation.</title>
        <authorList>
            <consortium name="The Broad Institute Genomics Platform"/>
            <consortium name="The Broad Institute Genome Sequencing Center for Infectious Disease"/>
            <person name="Wu L."/>
            <person name="Ma J."/>
        </authorList>
    </citation>
    <scope>NUCLEOTIDE SEQUENCE [LARGE SCALE GENOMIC DNA]</scope>
    <source>
        <strain evidence="3 4">JCM 14718</strain>
    </source>
</reference>
<keyword evidence="2" id="KW-0812">Transmembrane</keyword>
<dbReference type="Proteomes" id="UP001500618">
    <property type="component" value="Unassembled WGS sequence"/>
</dbReference>
<evidence type="ECO:0000313" key="3">
    <source>
        <dbReference type="EMBL" id="GAA1668755.1"/>
    </source>
</evidence>
<proteinExistence type="predicted"/>
<keyword evidence="4" id="KW-1185">Reference proteome</keyword>